<evidence type="ECO:0000313" key="7">
    <source>
        <dbReference type="EMBL" id="OQN98658.1"/>
    </source>
</evidence>
<name>A0A1V8SHN3_9PEZI</name>
<evidence type="ECO:0000256" key="4">
    <source>
        <dbReference type="ARBA" id="ARBA00023136"/>
    </source>
</evidence>
<keyword evidence="8" id="KW-1185">Reference proteome</keyword>
<dbReference type="Proteomes" id="UP000192596">
    <property type="component" value="Unassembled WGS sequence"/>
</dbReference>
<keyword evidence="4 5" id="KW-0472">Membrane</keyword>
<dbReference type="GO" id="GO:0016020">
    <property type="term" value="C:membrane"/>
    <property type="evidence" value="ECO:0007669"/>
    <property type="project" value="UniProtKB-SubCell"/>
</dbReference>
<proteinExistence type="predicted"/>
<dbReference type="InParanoid" id="A0A1V8SHN3"/>
<dbReference type="PANTHER" id="PTHR37451:SF1">
    <property type="entry name" value="MARVEL DOMAIN-CONTAINING PROTEIN"/>
    <property type="match status" value="1"/>
</dbReference>
<gene>
    <name evidence="7" type="ORF">B0A48_15324</name>
</gene>
<feature type="transmembrane region" description="Helical" evidence="5">
    <location>
        <begin position="125"/>
        <end position="143"/>
    </location>
</feature>
<dbReference type="InterPro" id="IPR008253">
    <property type="entry name" value="Marvel"/>
</dbReference>
<dbReference type="OrthoDB" id="2117453at2759"/>
<feature type="transmembrane region" description="Helical" evidence="5">
    <location>
        <begin position="47"/>
        <end position="69"/>
    </location>
</feature>
<feature type="domain" description="MARVEL" evidence="6">
    <location>
        <begin position="11"/>
        <end position="137"/>
    </location>
</feature>
<protein>
    <recommendedName>
        <fullName evidence="6">MARVEL domain-containing protein</fullName>
    </recommendedName>
</protein>
<evidence type="ECO:0000256" key="3">
    <source>
        <dbReference type="ARBA" id="ARBA00022989"/>
    </source>
</evidence>
<sequence length="164" mass="18039">MAIYDSPKFILGVRALQGFLTIITLGLTAYVADWWSGYWHASAPSQVNFLLFCSVWAIIALIYLIVVPWKFSHTQAHHKFAILGFEAITMFFWFAGFIALAVFLGDRVCFGNVCSAAKAAAAFGAFEWIAWTITTVLAALHAFGRGSAGSSRHADPNLNMAERI</sequence>
<dbReference type="AlphaFoldDB" id="A0A1V8SHN3"/>
<evidence type="ECO:0000256" key="1">
    <source>
        <dbReference type="ARBA" id="ARBA00004141"/>
    </source>
</evidence>
<reference evidence="8" key="1">
    <citation type="submission" date="2017-03" db="EMBL/GenBank/DDBJ databases">
        <title>Genomes of endolithic fungi from Antarctica.</title>
        <authorList>
            <person name="Coleine C."/>
            <person name="Masonjones S."/>
            <person name="Stajich J.E."/>
        </authorList>
    </citation>
    <scope>NUCLEOTIDE SEQUENCE [LARGE SCALE GENOMIC DNA]</scope>
    <source>
        <strain evidence="8">CCFEE 5527</strain>
    </source>
</reference>
<evidence type="ECO:0000256" key="2">
    <source>
        <dbReference type="ARBA" id="ARBA00022692"/>
    </source>
</evidence>
<feature type="transmembrane region" description="Helical" evidence="5">
    <location>
        <begin position="12"/>
        <end position="35"/>
    </location>
</feature>
<dbReference type="Pfam" id="PF01284">
    <property type="entry name" value="MARVEL"/>
    <property type="match status" value="1"/>
</dbReference>
<keyword evidence="2 5" id="KW-0812">Transmembrane</keyword>
<dbReference type="EMBL" id="NAJO01000044">
    <property type="protein sequence ID" value="OQN98658.1"/>
    <property type="molecule type" value="Genomic_DNA"/>
</dbReference>
<evidence type="ECO:0000256" key="5">
    <source>
        <dbReference type="SAM" id="Phobius"/>
    </source>
</evidence>
<keyword evidence="3 5" id="KW-1133">Transmembrane helix</keyword>
<dbReference type="STRING" id="1507870.A0A1V8SHN3"/>
<comment type="subcellular location">
    <subcellularLocation>
        <location evidence="1">Membrane</location>
        <topology evidence="1">Multi-pass membrane protein</topology>
    </subcellularLocation>
</comment>
<accession>A0A1V8SHN3</accession>
<feature type="transmembrane region" description="Helical" evidence="5">
    <location>
        <begin position="81"/>
        <end position="105"/>
    </location>
</feature>
<dbReference type="PANTHER" id="PTHR37451">
    <property type="entry name" value="MARVEL DOMAIN"/>
    <property type="match status" value="1"/>
</dbReference>
<comment type="caution">
    <text evidence="7">The sequence shown here is derived from an EMBL/GenBank/DDBJ whole genome shotgun (WGS) entry which is preliminary data.</text>
</comment>
<organism evidence="7 8">
    <name type="scientific">Cryoendolithus antarcticus</name>
    <dbReference type="NCBI Taxonomy" id="1507870"/>
    <lineage>
        <taxon>Eukaryota</taxon>
        <taxon>Fungi</taxon>
        <taxon>Dikarya</taxon>
        <taxon>Ascomycota</taxon>
        <taxon>Pezizomycotina</taxon>
        <taxon>Dothideomycetes</taxon>
        <taxon>Dothideomycetidae</taxon>
        <taxon>Cladosporiales</taxon>
        <taxon>Cladosporiaceae</taxon>
        <taxon>Cryoendolithus</taxon>
    </lineage>
</organism>
<evidence type="ECO:0000259" key="6">
    <source>
        <dbReference type="Pfam" id="PF01284"/>
    </source>
</evidence>
<evidence type="ECO:0000313" key="8">
    <source>
        <dbReference type="Proteomes" id="UP000192596"/>
    </source>
</evidence>